<feature type="chain" id="PRO_5026795933" evidence="3">
    <location>
        <begin position="22"/>
        <end position="228"/>
    </location>
</feature>
<evidence type="ECO:0000256" key="3">
    <source>
        <dbReference type="SAM" id="SignalP"/>
    </source>
</evidence>
<keyword evidence="2" id="KW-0812">Transmembrane</keyword>
<protein>
    <submittedName>
        <fullName evidence="4">DUF4282 domain-containing protein</fullName>
    </submittedName>
</protein>
<evidence type="ECO:0000313" key="4">
    <source>
        <dbReference type="EMBL" id="NEX23203.1"/>
    </source>
</evidence>
<proteinExistence type="predicted"/>
<comment type="caution">
    <text evidence="4">The sequence shown here is derived from an EMBL/GenBank/DDBJ whole genome shotgun (WGS) entry which is preliminary data.</text>
</comment>
<reference evidence="5" key="1">
    <citation type="journal article" date="2020" name="Microbiol. Resour. Announc.">
        <title>Draft Genome Sequences of Thiorhodococcus mannitoliphagus and Thiorhodococcus minor, Purple Sulfur Photosynthetic Bacteria in the Gammaproteobacterial Family Chromatiaceae.</title>
        <authorList>
            <person name="Aviles F.A."/>
            <person name="Meyer T.E."/>
            <person name="Kyndt J.A."/>
        </authorList>
    </citation>
    <scope>NUCLEOTIDE SEQUENCE [LARGE SCALE GENOMIC DNA]</scope>
    <source>
        <strain evidence="5">DSM 18266</strain>
    </source>
</reference>
<name>A0A6P1E1W5_9GAMM</name>
<feature type="region of interest" description="Disordered" evidence="1">
    <location>
        <begin position="119"/>
        <end position="159"/>
    </location>
</feature>
<organism evidence="4 5">
    <name type="scientific">Thiorhodococcus mannitoliphagus</name>
    <dbReference type="NCBI Taxonomy" id="329406"/>
    <lineage>
        <taxon>Bacteria</taxon>
        <taxon>Pseudomonadati</taxon>
        <taxon>Pseudomonadota</taxon>
        <taxon>Gammaproteobacteria</taxon>
        <taxon>Chromatiales</taxon>
        <taxon>Chromatiaceae</taxon>
        <taxon>Thiorhodococcus</taxon>
    </lineage>
</organism>
<evidence type="ECO:0000313" key="5">
    <source>
        <dbReference type="Proteomes" id="UP000471640"/>
    </source>
</evidence>
<keyword evidence="2" id="KW-1133">Transmembrane helix</keyword>
<keyword evidence="3" id="KW-0732">Signal</keyword>
<reference evidence="4 5" key="2">
    <citation type="submission" date="2020-02" db="EMBL/GenBank/DDBJ databases">
        <title>Genome sequences of Thiorhodococcus mannitoliphagus and Thiorhodococcus minor, purple sulfur photosynthetic bacteria in the gammaproteobacterial family, Chromatiaceae.</title>
        <authorList>
            <person name="Aviles F.A."/>
            <person name="Meyer T.E."/>
            <person name="Kyndt J.A."/>
        </authorList>
    </citation>
    <scope>NUCLEOTIDE SEQUENCE [LARGE SCALE GENOMIC DNA]</scope>
    <source>
        <strain evidence="4 5">DSM 18266</strain>
    </source>
</reference>
<dbReference type="EMBL" id="JAAIJR010000168">
    <property type="protein sequence ID" value="NEX23203.1"/>
    <property type="molecule type" value="Genomic_DNA"/>
</dbReference>
<accession>A0A6P1E1W5</accession>
<dbReference type="AlphaFoldDB" id="A0A6P1E1W5"/>
<sequence length="228" mass="24781">MKRLVLHVPLFALAGSGAVWAAPAFSDASMGDVIPYVVIIFAFLGMSVGAIAGVKRGFNVFATGIGGFFLGPLAFVLFLVPRAKRVKRQKEADQCPFCRESMAPGAKVCGNCGWDPAKKKGISEPQREAAIQADSEPRRRRSRSKSKSPSTAKRDASNNLSSEFAQYSEMLRQTLPGTLNRPKDIDYMAKFSKKDEGIHCANPACQRMLLPPYEKCPHCGTVQIRGAA</sequence>
<feature type="transmembrane region" description="Helical" evidence="2">
    <location>
        <begin position="37"/>
        <end position="54"/>
    </location>
</feature>
<keyword evidence="2" id="KW-0472">Membrane</keyword>
<gene>
    <name evidence="4" type="ORF">G3480_23375</name>
</gene>
<feature type="signal peptide" evidence="3">
    <location>
        <begin position="1"/>
        <end position="21"/>
    </location>
</feature>
<keyword evidence="5" id="KW-1185">Reference proteome</keyword>
<evidence type="ECO:0000256" key="2">
    <source>
        <dbReference type="SAM" id="Phobius"/>
    </source>
</evidence>
<dbReference type="Proteomes" id="UP000471640">
    <property type="component" value="Unassembled WGS sequence"/>
</dbReference>
<evidence type="ECO:0000256" key="1">
    <source>
        <dbReference type="SAM" id="MobiDB-lite"/>
    </source>
</evidence>
<dbReference type="RefSeq" id="WP_164656597.1">
    <property type="nucleotide sequence ID" value="NZ_JAAIJR010000168.1"/>
</dbReference>
<feature type="transmembrane region" description="Helical" evidence="2">
    <location>
        <begin position="61"/>
        <end position="80"/>
    </location>
</feature>